<dbReference type="Pfam" id="PF04338">
    <property type="entry name" value="DUF481"/>
    <property type="match status" value="1"/>
</dbReference>
<protein>
    <recommendedName>
        <fullName evidence="2">DUF481 domain-containing protein</fullName>
    </recommendedName>
</protein>
<name>A0A1W1BJC7_9ZZZZ</name>
<evidence type="ECO:0000313" key="1">
    <source>
        <dbReference type="EMBL" id="SFV53640.1"/>
    </source>
</evidence>
<dbReference type="InterPro" id="IPR007433">
    <property type="entry name" value="DUF481"/>
</dbReference>
<reference evidence="1" key="1">
    <citation type="submission" date="2016-10" db="EMBL/GenBank/DDBJ databases">
        <authorList>
            <person name="de Groot N.N."/>
        </authorList>
    </citation>
    <scope>NUCLEOTIDE SEQUENCE</scope>
</reference>
<evidence type="ECO:0008006" key="2">
    <source>
        <dbReference type="Google" id="ProtNLM"/>
    </source>
</evidence>
<accession>A0A1W1BJC7</accession>
<organism evidence="1">
    <name type="scientific">hydrothermal vent metagenome</name>
    <dbReference type="NCBI Taxonomy" id="652676"/>
    <lineage>
        <taxon>unclassified sequences</taxon>
        <taxon>metagenomes</taxon>
        <taxon>ecological metagenomes</taxon>
    </lineage>
</organism>
<proteinExistence type="predicted"/>
<dbReference type="AlphaFoldDB" id="A0A1W1BJC7"/>
<dbReference type="EMBL" id="FPHF01000026">
    <property type="protein sequence ID" value="SFV53640.1"/>
    <property type="molecule type" value="Genomic_DNA"/>
</dbReference>
<gene>
    <name evidence="1" type="ORF">MNB_SM-4-382</name>
</gene>
<sequence>MKVFLFVTFFLLSLNASHLDSNTTLLDKTVSEESVVVVTYDEKELPTGEVIVVHDESGLSDDEVRQKAKDSDIVEVLDNSGNVDITKIQLDFSEVSPNPLKYDWIKTKSGEWFKGEIKALYDDKLEFDSDEVGLYTFDFDDVIWVKSYHIISVNIENLASFPGILRIKDDDVKVIQGENTYDFKRKDIVSFAPDGEYERNFWSGKATISLDIRSGNTNQYDYSAKVNVQRRTSESRLALDYLGRITTKDNQETANDHRLNQKYDRYLTRHFFWTPVFSEIYSDTFKNIKEQVTVGFGVGYTLIDTKKVTWSFSGGPAFVYTQYDTITEGSEIDDFSPALEFSTRYENELSKITDFTATYKLTYTDKEAGTYKHHMLITFENELTSRLDLDITGVWDYILDPKETSDKVIPNPNDFQLLVGIGMEF</sequence>